<evidence type="ECO:0000313" key="2">
    <source>
        <dbReference type="EMBL" id="AWN42253.1"/>
    </source>
</evidence>
<evidence type="ECO:0000256" key="1">
    <source>
        <dbReference type="SAM" id="MobiDB-lite"/>
    </source>
</evidence>
<dbReference type="RefSeq" id="WP_109891951.1">
    <property type="nucleotide sequence ID" value="NZ_CP029550.1"/>
</dbReference>
<proteinExistence type="predicted"/>
<dbReference type="EMBL" id="CP029550">
    <property type="protein sequence ID" value="AWN42253.1"/>
    <property type="molecule type" value="Genomic_DNA"/>
</dbReference>
<dbReference type="KEGG" id="mets:DK389_19295"/>
<gene>
    <name evidence="2" type="ORF">DK389_19295</name>
</gene>
<reference evidence="3" key="1">
    <citation type="submission" date="2018-05" db="EMBL/GenBank/DDBJ databases">
        <title>Complete Genome Sequence of Methylobacterium sp. 17SD2-17.</title>
        <authorList>
            <person name="Srinivasan S."/>
        </authorList>
    </citation>
    <scope>NUCLEOTIDE SEQUENCE [LARGE SCALE GENOMIC DNA]</scope>
    <source>
        <strain evidence="3">17SD2-17</strain>
    </source>
</reference>
<accession>A0A2U8W813</accession>
<keyword evidence="3" id="KW-1185">Reference proteome</keyword>
<name>A0A2U8W813_9HYPH</name>
<feature type="region of interest" description="Disordered" evidence="1">
    <location>
        <begin position="71"/>
        <end position="91"/>
    </location>
</feature>
<evidence type="ECO:0000313" key="3">
    <source>
        <dbReference type="Proteomes" id="UP000245926"/>
    </source>
</evidence>
<organism evidence="2 3">
    <name type="scientific">Methylobacterium durans</name>
    <dbReference type="NCBI Taxonomy" id="2202825"/>
    <lineage>
        <taxon>Bacteria</taxon>
        <taxon>Pseudomonadati</taxon>
        <taxon>Pseudomonadota</taxon>
        <taxon>Alphaproteobacteria</taxon>
        <taxon>Hyphomicrobiales</taxon>
        <taxon>Methylobacteriaceae</taxon>
        <taxon>Methylobacterium</taxon>
    </lineage>
</organism>
<dbReference type="Proteomes" id="UP000245926">
    <property type="component" value="Chromosome"/>
</dbReference>
<dbReference type="OrthoDB" id="7276785at2"/>
<protein>
    <submittedName>
        <fullName evidence="2">Uncharacterized protein</fullName>
    </submittedName>
</protein>
<dbReference type="AlphaFoldDB" id="A0A2U8W813"/>
<sequence length="91" mass="9712">MARRTVKPGFAPFSDETGVQNVGGLSIENGTERIALHGSVEITRDRAGLAQARDLKRTVDAIVRALGSTDLPESVGEAPAEPTRKLRNPFA</sequence>